<accession>A0ABS7D355</accession>
<dbReference type="RefSeq" id="WP_219871536.1">
    <property type="nucleotide sequence ID" value="NZ_JAHZIJ010000002.1"/>
</dbReference>
<keyword evidence="2" id="KW-1185">Reference proteome</keyword>
<comment type="caution">
    <text evidence="1">The sequence shown here is derived from an EMBL/GenBank/DDBJ whole genome shotgun (WGS) entry which is preliminary data.</text>
</comment>
<gene>
    <name evidence="1" type="ORF">K0T92_06130</name>
</gene>
<name>A0ABS7D355_9BACL</name>
<evidence type="ECO:0000313" key="1">
    <source>
        <dbReference type="EMBL" id="MBW7474315.1"/>
    </source>
</evidence>
<reference evidence="1 2" key="1">
    <citation type="submission" date="2021-07" db="EMBL/GenBank/DDBJ databases">
        <title>Paenibacillus radiodurans sp. nov., isolated from the southeastern edge of Tengger Desert.</title>
        <authorList>
            <person name="Zhang G."/>
        </authorList>
    </citation>
    <scope>NUCLEOTIDE SEQUENCE [LARGE SCALE GENOMIC DNA]</scope>
    <source>
        <strain evidence="1 2">DT7-4</strain>
    </source>
</reference>
<proteinExistence type="predicted"/>
<organism evidence="1 2">
    <name type="scientific">Paenibacillus oenotherae</name>
    <dbReference type="NCBI Taxonomy" id="1435645"/>
    <lineage>
        <taxon>Bacteria</taxon>
        <taxon>Bacillati</taxon>
        <taxon>Bacillota</taxon>
        <taxon>Bacilli</taxon>
        <taxon>Bacillales</taxon>
        <taxon>Paenibacillaceae</taxon>
        <taxon>Paenibacillus</taxon>
    </lineage>
</organism>
<dbReference type="Proteomes" id="UP000812277">
    <property type="component" value="Unassembled WGS sequence"/>
</dbReference>
<evidence type="ECO:0000313" key="2">
    <source>
        <dbReference type="Proteomes" id="UP000812277"/>
    </source>
</evidence>
<sequence length="550" mass="65382">MKSDIQLQKEYDFRQKLISDIEGRIQSFISSYCLKYKSNIGFMLVYPLIRLEERCFELNQGGNLSWIEDERYAISWFIRQIAKFSVSQNQSYEFNNTEYQLFKNVYPQIKDIWDDYQYIIRLNDMNSYGKYDIDMNSDVIQIIRPAIMHTMIDSAIYGNGLHDREGMAKDKIAAEKVSRYLQTRDLQQLRKIALGKDKDFIELCITRVDKDFSKMGGNITSAYIENLSNLRRFIGFLYSICQFQLFSKFNRIPGIGIKKDSLVFSYTQSEFIEITYKAIRIPIEQLKLFIEYFTFPTDNEGTLQEFPLILHNEKIYFIPSSFLLNDWHFNIPNGHYYKKIEITNRNNTIAHTIVQWVADRAEKFPNIVISMEKDYQKVAHQQSLDGSEIDLALYDLDKNVLLIIECKWQENVYNPTENYLNIQRIFNKVFKKQLPTHEKFLRRKENIDYIFDYDQRVVEKSNNVDIHYIMLDKRVQYHHGNKHLVTVYMMLLLINIYAQDDGILRLDELISKVESFETEVDYELLGSCTEFILDGDKVSAEYLNYYYLEP</sequence>
<dbReference type="EMBL" id="JAHZIJ010000002">
    <property type="protein sequence ID" value="MBW7474315.1"/>
    <property type="molecule type" value="Genomic_DNA"/>
</dbReference>
<protein>
    <submittedName>
        <fullName evidence="1">Uncharacterized protein</fullName>
    </submittedName>
</protein>